<dbReference type="CDD" id="cd02440">
    <property type="entry name" value="AdoMet_MTases"/>
    <property type="match status" value="1"/>
</dbReference>
<accession>A0AAJ0EUH0</accession>
<dbReference type="Proteomes" id="UP001224890">
    <property type="component" value="Unassembled WGS sequence"/>
</dbReference>
<dbReference type="Pfam" id="PF13489">
    <property type="entry name" value="Methyltransf_23"/>
    <property type="match status" value="1"/>
</dbReference>
<dbReference type="GO" id="GO:0008168">
    <property type="term" value="F:methyltransferase activity"/>
    <property type="evidence" value="ECO:0007669"/>
    <property type="project" value="UniProtKB-KW"/>
</dbReference>
<gene>
    <name evidence="2" type="ORF">BDP55DRAFT_658881</name>
</gene>
<dbReference type="GO" id="GO:0032259">
    <property type="term" value="P:methylation"/>
    <property type="evidence" value="ECO:0007669"/>
    <property type="project" value="UniProtKB-KW"/>
</dbReference>
<evidence type="ECO:0000313" key="2">
    <source>
        <dbReference type="EMBL" id="KAK1687609.1"/>
    </source>
</evidence>
<evidence type="ECO:0000313" key="3">
    <source>
        <dbReference type="Proteomes" id="UP001224890"/>
    </source>
</evidence>
<name>A0AAJ0EUH0_9PEZI</name>
<dbReference type="PANTHER" id="PTHR43591">
    <property type="entry name" value="METHYLTRANSFERASE"/>
    <property type="match status" value="1"/>
</dbReference>
<sequence>MAEIDREVKIVAEETDNLSNLTSEFGKVALSTHSLTASILQNRVENGRTYHRYKDGKYSMPNDETESERLDFQHDICIYTFDDKLGIAPPCEEDVQVGRVLDVGTGTGSWAMDFGDLHPEADVLGVDLSPVKAEFVPLNVRFEVDDIEEDWTYSHPFEYIHSRFLTASIEDWERFIKQCYDNLIPGGWLELQEADLMPRSDDNTLPEDAAIIRYVHMLNEASEKTGRKFIEPSSLKAKMIAAGFVDVELRMYKWPHNEWPKEDRYKRLGYWTQENFGTALEALCMAPFTRVLEWTRNEVNVLLINVRKDLRNTNYHAYCPVYCIAGRKPLQRRSDFL</sequence>
<keyword evidence="3" id="KW-1185">Reference proteome</keyword>
<evidence type="ECO:0000256" key="1">
    <source>
        <dbReference type="ARBA" id="ARBA00038158"/>
    </source>
</evidence>
<dbReference type="EMBL" id="JAHMHR010000014">
    <property type="protein sequence ID" value="KAK1687609.1"/>
    <property type="molecule type" value="Genomic_DNA"/>
</dbReference>
<dbReference type="Gene3D" id="3.40.50.150">
    <property type="entry name" value="Vaccinia Virus protein VP39"/>
    <property type="match status" value="1"/>
</dbReference>
<dbReference type="InterPro" id="IPR029063">
    <property type="entry name" value="SAM-dependent_MTases_sf"/>
</dbReference>
<reference evidence="2" key="1">
    <citation type="submission" date="2021-06" db="EMBL/GenBank/DDBJ databases">
        <title>Comparative genomics, transcriptomics and evolutionary studies reveal genomic signatures of adaptation to plant cell wall in hemibiotrophic fungi.</title>
        <authorList>
            <consortium name="DOE Joint Genome Institute"/>
            <person name="Baroncelli R."/>
            <person name="Diaz J.F."/>
            <person name="Benocci T."/>
            <person name="Peng M."/>
            <person name="Battaglia E."/>
            <person name="Haridas S."/>
            <person name="Andreopoulos W."/>
            <person name="Labutti K."/>
            <person name="Pangilinan J."/>
            <person name="Floch G.L."/>
            <person name="Makela M.R."/>
            <person name="Henrissat B."/>
            <person name="Grigoriev I.V."/>
            <person name="Crouch J.A."/>
            <person name="De Vries R.P."/>
            <person name="Sukno S.A."/>
            <person name="Thon M.R."/>
        </authorList>
    </citation>
    <scope>NUCLEOTIDE SEQUENCE</scope>
    <source>
        <strain evidence="2">CBS 193.32</strain>
    </source>
</reference>
<protein>
    <submittedName>
        <fullName evidence="2">TAM domain methyltransferase</fullName>
    </submittedName>
</protein>
<dbReference type="GeneID" id="85459034"/>
<comment type="similarity">
    <text evidence="1">Belongs to the methyltransferase superfamily. LaeA methyltransferase family.</text>
</comment>
<keyword evidence="2" id="KW-0808">Transferase</keyword>
<organism evidence="2 3">
    <name type="scientific">Colletotrichum godetiae</name>
    <dbReference type="NCBI Taxonomy" id="1209918"/>
    <lineage>
        <taxon>Eukaryota</taxon>
        <taxon>Fungi</taxon>
        <taxon>Dikarya</taxon>
        <taxon>Ascomycota</taxon>
        <taxon>Pezizomycotina</taxon>
        <taxon>Sordariomycetes</taxon>
        <taxon>Hypocreomycetidae</taxon>
        <taxon>Glomerellales</taxon>
        <taxon>Glomerellaceae</taxon>
        <taxon>Colletotrichum</taxon>
        <taxon>Colletotrichum acutatum species complex</taxon>
    </lineage>
</organism>
<dbReference type="SUPFAM" id="SSF53335">
    <property type="entry name" value="S-adenosyl-L-methionine-dependent methyltransferases"/>
    <property type="match status" value="1"/>
</dbReference>
<comment type="caution">
    <text evidence="2">The sequence shown here is derived from an EMBL/GenBank/DDBJ whole genome shotgun (WGS) entry which is preliminary data.</text>
</comment>
<proteinExistence type="inferred from homology"/>
<dbReference type="AlphaFoldDB" id="A0AAJ0EUH0"/>
<dbReference type="RefSeq" id="XP_060431304.1">
    <property type="nucleotide sequence ID" value="XM_060574508.1"/>
</dbReference>
<dbReference type="PANTHER" id="PTHR43591:SF31">
    <property type="entry name" value="LAEA-LIKE, PUTATIVE (AFU_ORTHOLOGUE AFUA_8G01930)-RELATED"/>
    <property type="match status" value="1"/>
</dbReference>
<keyword evidence="2" id="KW-0489">Methyltransferase</keyword>